<reference evidence="9 10" key="1">
    <citation type="submission" date="2018-10" db="EMBL/GenBank/DDBJ databases">
        <title>Draft Genome Sequence of Anaerotignum sp. KCTC 15736.</title>
        <authorList>
            <person name="Choi S.H."/>
            <person name="Kim J.S."/>
            <person name="Kang S.W."/>
            <person name="Lee J.S."/>
            <person name="Park S.H."/>
        </authorList>
    </citation>
    <scope>NUCLEOTIDE SEQUENCE [LARGE SCALE GENOMIC DNA]</scope>
    <source>
        <strain evidence="9 10">KCTC 15736</strain>
    </source>
</reference>
<keyword evidence="4" id="KW-1003">Cell membrane</keyword>
<keyword evidence="5 8" id="KW-0812">Transmembrane</keyword>
<name>A0A401LAK7_9FIRM</name>
<comment type="similarity">
    <text evidence="2">Belongs to the AzlC family.</text>
</comment>
<dbReference type="AlphaFoldDB" id="A0A401LAK7"/>
<keyword evidence="6 8" id="KW-1133">Transmembrane helix</keyword>
<dbReference type="Proteomes" id="UP000287361">
    <property type="component" value="Unassembled WGS sequence"/>
</dbReference>
<keyword evidence="10" id="KW-1185">Reference proteome</keyword>
<organism evidence="9 10">
    <name type="scientific">Anaerotignum faecicola</name>
    <dbReference type="NCBI Taxonomy" id="2358141"/>
    <lineage>
        <taxon>Bacteria</taxon>
        <taxon>Bacillati</taxon>
        <taxon>Bacillota</taxon>
        <taxon>Clostridia</taxon>
        <taxon>Lachnospirales</taxon>
        <taxon>Anaerotignaceae</taxon>
        <taxon>Anaerotignum</taxon>
    </lineage>
</organism>
<protein>
    <submittedName>
        <fullName evidence="9">Branched-chain amino acid transporter AzlC</fullName>
    </submittedName>
</protein>
<evidence type="ECO:0000256" key="8">
    <source>
        <dbReference type="SAM" id="Phobius"/>
    </source>
</evidence>
<keyword evidence="3" id="KW-0813">Transport</keyword>
<dbReference type="RefSeq" id="WP_016407190.1">
    <property type="nucleotide sequence ID" value="NZ_DAVZTY010000020.1"/>
</dbReference>
<accession>A0A401LAK7</accession>
<gene>
    <name evidence="9" type="ORF">KGMB03357_02540</name>
</gene>
<comment type="subcellular location">
    <subcellularLocation>
        <location evidence="1">Cell membrane</location>
        <topology evidence="1">Multi-pass membrane protein</topology>
    </subcellularLocation>
</comment>
<evidence type="ECO:0000256" key="4">
    <source>
        <dbReference type="ARBA" id="ARBA00022475"/>
    </source>
</evidence>
<evidence type="ECO:0000256" key="5">
    <source>
        <dbReference type="ARBA" id="ARBA00022692"/>
    </source>
</evidence>
<evidence type="ECO:0000256" key="6">
    <source>
        <dbReference type="ARBA" id="ARBA00022989"/>
    </source>
</evidence>
<feature type="transmembrane region" description="Helical" evidence="8">
    <location>
        <begin position="12"/>
        <end position="29"/>
    </location>
</feature>
<dbReference type="GO" id="GO:1903785">
    <property type="term" value="P:L-valine transmembrane transport"/>
    <property type="evidence" value="ECO:0007669"/>
    <property type="project" value="TreeGrafter"/>
</dbReference>
<comment type="caution">
    <text evidence="9">The sequence shown here is derived from an EMBL/GenBank/DDBJ whole genome shotgun (WGS) entry which is preliminary data.</text>
</comment>
<feature type="transmembrane region" description="Helical" evidence="8">
    <location>
        <begin position="126"/>
        <end position="150"/>
    </location>
</feature>
<feature type="transmembrane region" description="Helical" evidence="8">
    <location>
        <begin position="162"/>
        <end position="179"/>
    </location>
</feature>
<proteinExistence type="inferred from homology"/>
<dbReference type="OrthoDB" id="3181706at2"/>
<dbReference type="Pfam" id="PF03591">
    <property type="entry name" value="AzlC"/>
    <property type="match status" value="1"/>
</dbReference>
<evidence type="ECO:0000256" key="7">
    <source>
        <dbReference type="ARBA" id="ARBA00023136"/>
    </source>
</evidence>
<dbReference type="GeneID" id="86193255"/>
<feature type="transmembrane region" description="Helical" evidence="8">
    <location>
        <begin position="59"/>
        <end position="76"/>
    </location>
</feature>
<evidence type="ECO:0000313" key="9">
    <source>
        <dbReference type="EMBL" id="GCB28593.1"/>
    </source>
</evidence>
<dbReference type="GO" id="GO:0005886">
    <property type="term" value="C:plasma membrane"/>
    <property type="evidence" value="ECO:0007669"/>
    <property type="project" value="UniProtKB-SubCell"/>
</dbReference>
<keyword evidence="7 8" id="KW-0472">Membrane</keyword>
<evidence type="ECO:0000256" key="3">
    <source>
        <dbReference type="ARBA" id="ARBA00022448"/>
    </source>
</evidence>
<dbReference type="PANTHER" id="PTHR34979:SF1">
    <property type="entry name" value="INNER MEMBRANE PROTEIN YGAZ"/>
    <property type="match status" value="1"/>
</dbReference>
<feature type="transmembrane region" description="Helical" evidence="8">
    <location>
        <begin position="185"/>
        <end position="218"/>
    </location>
</feature>
<dbReference type="PANTHER" id="PTHR34979">
    <property type="entry name" value="INNER MEMBRANE PROTEIN YGAZ"/>
    <property type="match status" value="1"/>
</dbReference>
<dbReference type="InterPro" id="IPR011606">
    <property type="entry name" value="Brnchd-chn_aa_trnsp_permease"/>
</dbReference>
<evidence type="ECO:0000256" key="2">
    <source>
        <dbReference type="ARBA" id="ARBA00010735"/>
    </source>
</evidence>
<sequence>MAKAFRYALKHSLPILISYIPVALAYGVLMQNCGYNFVWTGACSIFVLAGSLQYLMVTFFAGGVSLLTVAIMSLLLNSRHIFYGLSFIEKFRTFGPWKYFLIYSLTDENYSLHCSHHFESDVNEKWAYVLTAFLSISYWIILSIIGALIGSMLPFNTTGIDFALTALFIVILIEQILGADNRLPAWLAFVSAIVCLLIFGPSNFILPSLVITVALLSILRHRIEPVKAVKEEKEEA</sequence>
<evidence type="ECO:0000256" key="1">
    <source>
        <dbReference type="ARBA" id="ARBA00004651"/>
    </source>
</evidence>
<evidence type="ECO:0000313" key="10">
    <source>
        <dbReference type="Proteomes" id="UP000287361"/>
    </source>
</evidence>
<dbReference type="EMBL" id="BHVZ01000001">
    <property type="protein sequence ID" value="GCB28593.1"/>
    <property type="molecule type" value="Genomic_DNA"/>
</dbReference>